<reference evidence="14 15" key="1">
    <citation type="journal article" date="2017" name="Mycologia">
        <title>Bifiguratus adelaidae, gen. et sp. nov., a new member of Mucoromycotina in endophytic and soil-dwelling habitats.</title>
        <authorList>
            <person name="Torres-Cruz T.J."/>
            <person name="Billingsley Tobias T.L."/>
            <person name="Almatruk M."/>
            <person name="Hesse C."/>
            <person name="Kuske C.R."/>
            <person name="Desiro A."/>
            <person name="Benucci G.M."/>
            <person name="Bonito G."/>
            <person name="Stajich J.E."/>
            <person name="Dunlap C."/>
            <person name="Arnold A.E."/>
            <person name="Porras-Alfaro A."/>
        </authorList>
    </citation>
    <scope>NUCLEOTIDE SEQUENCE [LARGE SCALE GENOMIC DNA]</scope>
    <source>
        <strain evidence="14 15">AZ0501</strain>
    </source>
</reference>
<keyword evidence="9" id="KW-0206">Cytoskeleton</keyword>
<keyword evidence="12" id="KW-0547">Nucleotide-binding</keyword>
<accession>A0A261XZY8</accession>
<sequence length="282" mass="31942">MSVTRLPRIKKEIQAVRDDKTTNFTIELLNEDQLDHLQAQFPGPVNTPYEGYPFLPPKMKFITPVYHPNVSSQTGAICLDILKDQWSPVLSLKSAIISVQSLLSTPEPNDPQDAEVAGIYLRDINTFNATAKYWTNVYAKAKSDTKEDPPLPPGIDASALNLLMEMGFDRQKCIQHRILETIVTIAQRPLNMTTSETKAVIKNADMSEEMQSEAVDCATQALEKYNIEKDIAAYIKREFDKKYGPTWHCIVGRNFGSYVTHETKHFIYFYHGHIAILLFKSG</sequence>
<dbReference type="GO" id="GO:0036503">
    <property type="term" value="P:ERAD pathway"/>
    <property type="evidence" value="ECO:0007669"/>
    <property type="project" value="EnsemblFungi"/>
</dbReference>
<dbReference type="Pfam" id="PF01221">
    <property type="entry name" value="Dynein_light"/>
    <property type="match status" value="1"/>
</dbReference>
<dbReference type="Gene3D" id="3.30.740.10">
    <property type="entry name" value="Protein Inhibitor Of Neuronal Nitric Oxide Synthase"/>
    <property type="match status" value="1"/>
</dbReference>
<comment type="function">
    <text evidence="10">Acts as one of several non-catalytic accessory components of the cytoplasmic dynein complex that are thought to be involved in linking dynein to cargos and to adapter proteins that regulate dynein function. Cytoplasmic dynein 1 acts as a motor for the intracellular retrograde motility of vesicles and organelles along microtubules. May play a role in changing or maintaining the spatial distribution of cytoskeletal structures. Also a component of the nuclear pore complex.</text>
</comment>
<dbReference type="GO" id="GO:0016050">
    <property type="term" value="P:vesicle organization"/>
    <property type="evidence" value="ECO:0007669"/>
    <property type="project" value="EnsemblFungi"/>
</dbReference>
<evidence type="ECO:0000256" key="11">
    <source>
        <dbReference type="PROSITE-ProRule" id="PRU10133"/>
    </source>
</evidence>
<evidence type="ECO:0000313" key="15">
    <source>
        <dbReference type="Proteomes" id="UP000242875"/>
    </source>
</evidence>
<protein>
    <recommendedName>
        <fullName evidence="13">UBC core domain-containing protein</fullName>
    </recommendedName>
</protein>
<dbReference type="GO" id="GO:0004842">
    <property type="term" value="F:ubiquitin-protein transferase activity"/>
    <property type="evidence" value="ECO:0007669"/>
    <property type="project" value="EnsemblFungi"/>
</dbReference>
<evidence type="ECO:0000256" key="8">
    <source>
        <dbReference type="ARBA" id="ARBA00023175"/>
    </source>
</evidence>
<keyword evidence="6 12" id="KW-0833">Ubl conjugation pathway</keyword>
<dbReference type="GO" id="GO:0005874">
    <property type="term" value="C:microtubule"/>
    <property type="evidence" value="ECO:0007669"/>
    <property type="project" value="UniProtKB-KW"/>
</dbReference>
<keyword evidence="3" id="KW-0963">Cytoplasm</keyword>
<dbReference type="AlphaFoldDB" id="A0A261XZY8"/>
<dbReference type="InterPro" id="IPR023313">
    <property type="entry name" value="UBQ-conjugating_AS"/>
</dbReference>
<dbReference type="InterPro" id="IPR000608">
    <property type="entry name" value="UBC"/>
</dbReference>
<dbReference type="Proteomes" id="UP000242875">
    <property type="component" value="Unassembled WGS sequence"/>
</dbReference>
<dbReference type="PANTHER" id="PTHR11886:SF35">
    <property type="entry name" value="DYNEIN LIGHT CHAIN"/>
    <property type="match status" value="1"/>
</dbReference>
<dbReference type="GO" id="GO:0070628">
    <property type="term" value="F:proteasome binding"/>
    <property type="evidence" value="ECO:0007669"/>
    <property type="project" value="EnsemblFungi"/>
</dbReference>
<dbReference type="EMBL" id="MVBO01000062">
    <property type="protein sequence ID" value="OZJ03930.1"/>
    <property type="molecule type" value="Genomic_DNA"/>
</dbReference>
<evidence type="ECO:0000256" key="3">
    <source>
        <dbReference type="ARBA" id="ARBA00022490"/>
    </source>
</evidence>
<dbReference type="GO" id="GO:0005524">
    <property type="term" value="F:ATP binding"/>
    <property type="evidence" value="ECO:0007669"/>
    <property type="project" value="UniProtKB-UniRule"/>
</dbReference>
<dbReference type="Gene3D" id="3.10.110.10">
    <property type="entry name" value="Ubiquitin Conjugating Enzyme"/>
    <property type="match status" value="1"/>
</dbReference>
<dbReference type="InterPro" id="IPR001372">
    <property type="entry name" value="Dynein_light_chain_typ-1/2"/>
</dbReference>
<evidence type="ECO:0000256" key="9">
    <source>
        <dbReference type="ARBA" id="ARBA00023212"/>
    </source>
</evidence>
<dbReference type="SUPFAM" id="SSF54495">
    <property type="entry name" value="UBC-like"/>
    <property type="match status" value="1"/>
</dbReference>
<organism evidence="14 15">
    <name type="scientific">Bifiguratus adelaidae</name>
    <dbReference type="NCBI Taxonomy" id="1938954"/>
    <lineage>
        <taxon>Eukaryota</taxon>
        <taxon>Fungi</taxon>
        <taxon>Fungi incertae sedis</taxon>
        <taxon>Mucoromycota</taxon>
        <taxon>Mucoromycotina</taxon>
        <taxon>Endogonomycetes</taxon>
        <taxon>Endogonales</taxon>
        <taxon>Endogonales incertae sedis</taxon>
        <taxon>Bifiguratus</taxon>
    </lineage>
</organism>
<evidence type="ECO:0000256" key="7">
    <source>
        <dbReference type="ARBA" id="ARBA00023017"/>
    </source>
</evidence>
<comment type="caution">
    <text evidence="14">The sequence shown here is derived from an EMBL/GenBank/DDBJ whole genome shotgun (WGS) entry which is preliminary data.</text>
</comment>
<evidence type="ECO:0000256" key="12">
    <source>
        <dbReference type="RuleBase" id="RU362109"/>
    </source>
</evidence>
<gene>
    <name evidence="14" type="ORF">BZG36_03609</name>
</gene>
<evidence type="ECO:0000259" key="13">
    <source>
        <dbReference type="PROSITE" id="PS50127"/>
    </source>
</evidence>
<keyword evidence="15" id="KW-1185">Reference proteome</keyword>
<feature type="domain" description="UBC core" evidence="13">
    <location>
        <begin position="1"/>
        <end position="140"/>
    </location>
</feature>
<evidence type="ECO:0000256" key="5">
    <source>
        <dbReference type="ARBA" id="ARBA00022701"/>
    </source>
</evidence>
<dbReference type="PROSITE" id="PS50127">
    <property type="entry name" value="UBC_2"/>
    <property type="match status" value="1"/>
</dbReference>
<dbReference type="InterPro" id="IPR016135">
    <property type="entry name" value="UBQ-conjugating_enzyme/RWD"/>
</dbReference>
<dbReference type="FunFam" id="3.30.740.10:FF:000001">
    <property type="entry name" value="Dynein light chain"/>
    <property type="match status" value="1"/>
</dbReference>
<evidence type="ECO:0000256" key="6">
    <source>
        <dbReference type="ARBA" id="ARBA00022786"/>
    </source>
</evidence>
<name>A0A261XZY8_9FUNG</name>
<dbReference type="InterPro" id="IPR019763">
    <property type="entry name" value="Dynein_light_1/2_CS"/>
</dbReference>
<evidence type="ECO:0000256" key="2">
    <source>
        <dbReference type="ARBA" id="ARBA00010156"/>
    </source>
</evidence>
<proteinExistence type="inferred from homology"/>
<keyword evidence="7" id="KW-0243">Dynein</keyword>
<evidence type="ECO:0000256" key="10">
    <source>
        <dbReference type="ARBA" id="ARBA00055833"/>
    </source>
</evidence>
<keyword evidence="12" id="KW-0067">ATP-binding</keyword>
<evidence type="ECO:0000256" key="4">
    <source>
        <dbReference type="ARBA" id="ARBA00022679"/>
    </source>
</evidence>
<dbReference type="GO" id="GO:0045505">
    <property type="term" value="F:dynein intermediate chain binding"/>
    <property type="evidence" value="ECO:0007669"/>
    <property type="project" value="TreeGrafter"/>
</dbReference>
<dbReference type="PROSITE" id="PS00183">
    <property type="entry name" value="UBC_1"/>
    <property type="match status" value="1"/>
</dbReference>
<dbReference type="GO" id="GO:0006511">
    <property type="term" value="P:ubiquitin-dependent protein catabolic process"/>
    <property type="evidence" value="ECO:0007669"/>
    <property type="project" value="EnsemblFungi"/>
</dbReference>
<comment type="similarity">
    <text evidence="2">Belongs to the dynein light chain family.</text>
</comment>
<feature type="active site" description="Glycyl thioester intermediate" evidence="11">
    <location>
        <position position="78"/>
    </location>
</feature>
<keyword evidence="8" id="KW-0505">Motor protein</keyword>
<dbReference type="GO" id="GO:0005868">
    <property type="term" value="C:cytoplasmic dynein complex"/>
    <property type="evidence" value="ECO:0007669"/>
    <property type="project" value="TreeGrafter"/>
</dbReference>
<evidence type="ECO:0000313" key="14">
    <source>
        <dbReference type="EMBL" id="OZJ03930.1"/>
    </source>
</evidence>
<dbReference type="Pfam" id="PF00179">
    <property type="entry name" value="UQ_con"/>
    <property type="match status" value="1"/>
</dbReference>
<dbReference type="SMART" id="SM00212">
    <property type="entry name" value="UBCc"/>
    <property type="match status" value="1"/>
</dbReference>
<comment type="similarity">
    <text evidence="12">Belongs to the ubiquitin-conjugating enzyme family.</text>
</comment>
<dbReference type="SUPFAM" id="SSF54648">
    <property type="entry name" value="DLC"/>
    <property type="match status" value="1"/>
</dbReference>
<dbReference type="GO" id="GO:0007017">
    <property type="term" value="P:microtubule-based process"/>
    <property type="evidence" value="ECO:0007669"/>
    <property type="project" value="InterPro"/>
</dbReference>
<dbReference type="CDD" id="cd21452">
    <property type="entry name" value="DLC-like_DYNLL1_DYNLL2"/>
    <property type="match status" value="1"/>
</dbReference>
<keyword evidence="5" id="KW-0493">Microtubule</keyword>
<evidence type="ECO:0000256" key="1">
    <source>
        <dbReference type="ARBA" id="ARBA00004245"/>
    </source>
</evidence>
<dbReference type="PANTHER" id="PTHR11886">
    <property type="entry name" value="DYNEIN LIGHT CHAIN"/>
    <property type="match status" value="1"/>
</dbReference>
<keyword evidence="4" id="KW-0808">Transferase</keyword>
<comment type="subcellular location">
    <subcellularLocation>
        <location evidence="1">Cytoplasm</location>
        <location evidence="1">Cytoskeleton</location>
    </subcellularLocation>
</comment>
<dbReference type="OrthoDB" id="10033309at2759"/>
<dbReference type="PROSITE" id="PS01239">
    <property type="entry name" value="DYNEIN_LIGHT_1"/>
    <property type="match status" value="1"/>
</dbReference>
<dbReference type="SMART" id="SM01375">
    <property type="entry name" value="Dynein_light"/>
    <property type="match status" value="1"/>
</dbReference>
<dbReference type="InterPro" id="IPR037177">
    <property type="entry name" value="DLC_sf"/>
</dbReference>